<evidence type="ECO:0000256" key="1">
    <source>
        <dbReference type="SAM" id="SignalP"/>
    </source>
</evidence>
<evidence type="ECO:0000313" key="2">
    <source>
        <dbReference type="EMBL" id="UTW13918.1"/>
    </source>
</evidence>
<evidence type="ECO:0008006" key="4">
    <source>
        <dbReference type="Google" id="ProtNLM"/>
    </source>
</evidence>
<gene>
    <name evidence="2" type="ORF">KDW95_09885</name>
</gene>
<evidence type="ECO:0000313" key="3">
    <source>
        <dbReference type="Proteomes" id="UP001058461"/>
    </source>
</evidence>
<feature type="signal peptide" evidence="1">
    <location>
        <begin position="1"/>
        <end position="20"/>
    </location>
</feature>
<keyword evidence="3" id="KW-1185">Reference proteome</keyword>
<dbReference type="RefSeq" id="WP_255856108.1">
    <property type="nucleotide sequence ID" value="NZ_CP073347.1"/>
</dbReference>
<feature type="chain" id="PRO_5045465037" description="Lipoprotein with Yx(FWY)xxD motif" evidence="1">
    <location>
        <begin position="21"/>
        <end position="123"/>
    </location>
</feature>
<dbReference type="EMBL" id="CP073347">
    <property type="protein sequence ID" value="UTW13918.1"/>
    <property type="molecule type" value="Genomic_DNA"/>
</dbReference>
<dbReference type="PANTHER" id="PTHR39335:SF1">
    <property type="entry name" value="BLL4220 PROTEIN"/>
    <property type="match status" value="1"/>
</dbReference>
<dbReference type="PANTHER" id="PTHR39335">
    <property type="entry name" value="BLL4220 PROTEIN"/>
    <property type="match status" value="1"/>
</dbReference>
<reference evidence="2" key="1">
    <citation type="submission" date="2021-04" db="EMBL/GenBank/DDBJ databases">
        <title>Oceanospirillales bacteria with DddD are important DMSP degraders in coastal seawater.</title>
        <authorList>
            <person name="Liu J."/>
        </authorList>
    </citation>
    <scope>NUCLEOTIDE SEQUENCE</scope>
    <source>
        <strain evidence="2">D13-1</strain>
    </source>
</reference>
<proteinExistence type="predicted"/>
<dbReference type="Proteomes" id="UP001058461">
    <property type="component" value="Chromosome"/>
</dbReference>
<dbReference type="InterPro" id="IPR005297">
    <property type="entry name" value="Lipoprotein_repeat"/>
</dbReference>
<keyword evidence="1" id="KW-0732">Signal</keyword>
<accession>A0ABY5HNA6</accession>
<dbReference type="PIRSF" id="PIRSF029720">
    <property type="entry name" value="UCP029720"/>
    <property type="match status" value="1"/>
</dbReference>
<dbReference type="Pfam" id="PF03640">
    <property type="entry name" value="Lipoprotein_15"/>
    <property type="match status" value="2"/>
</dbReference>
<organism evidence="2 3">
    <name type="scientific">Marinobacterium rhizophilum</name>
    <dbReference type="NCBI Taxonomy" id="420402"/>
    <lineage>
        <taxon>Bacteria</taxon>
        <taxon>Pseudomonadati</taxon>
        <taxon>Pseudomonadota</taxon>
        <taxon>Gammaproteobacteria</taxon>
        <taxon>Oceanospirillales</taxon>
        <taxon>Oceanospirillaceae</taxon>
        <taxon>Marinobacterium</taxon>
    </lineage>
</organism>
<dbReference type="InterPro" id="IPR014558">
    <property type="entry name" value="UCP029720"/>
</dbReference>
<protein>
    <recommendedName>
        <fullName evidence="4">Lipoprotein with Yx(FWY)xxD motif</fullName>
    </recommendedName>
</protein>
<name>A0ABY5HNA6_9GAMM</name>
<sequence length="123" mass="13072">MRKRTLTTVLSLLISAPLLAAPAVPGDSAQGEILTDARGMSLYTFDKDSNGLSSCYDACAQNWPPLLAEPGDGADGNFAISERTDGNLQWTYKGAPLYGFIKDQQAGDISGDGLKGVWHLARP</sequence>